<dbReference type="KEGG" id="pda:120105313"/>
<evidence type="ECO:0000256" key="1">
    <source>
        <dbReference type="SAM" id="MobiDB-lite"/>
    </source>
</evidence>
<gene>
    <name evidence="3" type="primary">LOC120105313</name>
</gene>
<feature type="region of interest" description="Disordered" evidence="1">
    <location>
        <begin position="53"/>
        <end position="117"/>
    </location>
</feature>
<protein>
    <submittedName>
        <fullName evidence="3">Uncharacterized protein LOC120105313</fullName>
    </submittedName>
</protein>
<keyword evidence="2" id="KW-1185">Reference proteome</keyword>
<sequence length="169" mass="19110">MRKSGARSHSRKYCRFHRDHGHNTEECFQLQDEIEALIRRGVLNRFVQNRRNERRPVENAAPSENPNDNNKPIAGTINTIGRGPAEGSSAGELTGRRTPPKRQRTSEAISSSDEDLKGVETPYDDAVIISMVMNKFDIQMAPEDEEKIAFVTDKGLYCYKVMLFGLKNA</sequence>
<accession>A0A8B8ZHF2</accession>
<dbReference type="GeneID" id="120105313"/>
<dbReference type="Proteomes" id="UP000228380">
    <property type="component" value="Unplaced"/>
</dbReference>
<dbReference type="Gene3D" id="3.10.10.10">
    <property type="entry name" value="HIV Type 1 Reverse Transcriptase, subunit A, domain 1"/>
    <property type="match status" value="1"/>
</dbReference>
<organism evidence="2 3">
    <name type="scientific">Phoenix dactylifera</name>
    <name type="common">Date palm</name>
    <dbReference type="NCBI Taxonomy" id="42345"/>
    <lineage>
        <taxon>Eukaryota</taxon>
        <taxon>Viridiplantae</taxon>
        <taxon>Streptophyta</taxon>
        <taxon>Embryophyta</taxon>
        <taxon>Tracheophyta</taxon>
        <taxon>Spermatophyta</taxon>
        <taxon>Magnoliopsida</taxon>
        <taxon>Liliopsida</taxon>
        <taxon>Arecaceae</taxon>
        <taxon>Coryphoideae</taxon>
        <taxon>Phoeniceae</taxon>
        <taxon>Phoenix</taxon>
    </lineage>
</organism>
<dbReference type="InterPro" id="IPR043502">
    <property type="entry name" value="DNA/RNA_pol_sf"/>
</dbReference>
<dbReference type="OrthoDB" id="759447at2759"/>
<dbReference type="RefSeq" id="XP_038973590.1">
    <property type="nucleotide sequence ID" value="XM_039117662.1"/>
</dbReference>
<reference evidence="3" key="1">
    <citation type="submission" date="2025-08" db="UniProtKB">
        <authorList>
            <consortium name="RefSeq"/>
        </authorList>
    </citation>
    <scope>IDENTIFICATION</scope>
    <source>
        <tissue evidence="3">Young leaves</tissue>
    </source>
</reference>
<name>A0A8B8ZHF2_PHODC</name>
<proteinExistence type="predicted"/>
<dbReference type="SUPFAM" id="SSF56672">
    <property type="entry name" value="DNA/RNA polymerases"/>
    <property type="match status" value="1"/>
</dbReference>
<evidence type="ECO:0000313" key="2">
    <source>
        <dbReference type="Proteomes" id="UP000228380"/>
    </source>
</evidence>
<evidence type="ECO:0000313" key="3">
    <source>
        <dbReference type="RefSeq" id="XP_038973590.1"/>
    </source>
</evidence>
<dbReference type="AlphaFoldDB" id="A0A8B8ZHF2"/>